<dbReference type="SUPFAM" id="SSF53850">
    <property type="entry name" value="Periplasmic binding protein-like II"/>
    <property type="match status" value="1"/>
</dbReference>
<accession>A0A7V3ZIV7</accession>
<dbReference type="SMART" id="SM00062">
    <property type="entry name" value="PBPb"/>
    <property type="match status" value="1"/>
</dbReference>
<organism evidence="5">
    <name type="scientific">Dictyoglomus thermophilum</name>
    <dbReference type="NCBI Taxonomy" id="14"/>
    <lineage>
        <taxon>Bacteria</taxon>
        <taxon>Pseudomonadati</taxon>
        <taxon>Dictyoglomota</taxon>
        <taxon>Dictyoglomia</taxon>
        <taxon>Dictyoglomales</taxon>
        <taxon>Dictyoglomaceae</taxon>
        <taxon>Dictyoglomus</taxon>
    </lineage>
</organism>
<name>A0A7V3ZIV7_DICTH</name>
<feature type="domain" description="HD" evidence="3">
    <location>
        <begin position="481"/>
        <end position="603"/>
    </location>
</feature>
<dbReference type="Gene3D" id="3.30.450.40">
    <property type="match status" value="1"/>
</dbReference>
<dbReference type="PROSITE" id="PS51832">
    <property type="entry name" value="HD_GYP"/>
    <property type="match status" value="1"/>
</dbReference>
<proteinExistence type="predicted"/>
<keyword evidence="1" id="KW-1133">Transmembrane helix</keyword>
<dbReference type="InterPro" id="IPR003018">
    <property type="entry name" value="GAF"/>
</dbReference>
<evidence type="ECO:0000256" key="2">
    <source>
        <dbReference type="SAM" id="SignalP"/>
    </source>
</evidence>
<dbReference type="InterPro" id="IPR037522">
    <property type="entry name" value="HD_GYP_dom"/>
</dbReference>
<dbReference type="InterPro" id="IPR001638">
    <property type="entry name" value="Solute-binding_3/MltF_N"/>
</dbReference>
<dbReference type="SMART" id="SM00471">
    <property type="entry name" value="HDc"/>
    <property type="match status" value="1"/>
</dbReference>
<dbReference type="Gene3D" id="3.40.190.10">
    <property type="entry name" value="Periplasmic binding protein-like II"/>
    <property type="match status" value="2"/>
</dbReference>
<dbReference type="InterPro" id="IPR003607">
    <property type="entry name" value="HD/PDEase_dom"/>
</dbReference>
<dbReference type="CDD" id="cd13706">
    <property type="entry name" value="PBP2_HisK_like_1"/>
    <property type="match status" value="1"/>
</dbReference>
<dbReference type="InterPro" id="IPR029016">
    <property type="entry name" value="GAF-like_dom_sf"/>
</dbReference>
<dbReference type="CDD" id="cd00077">
    <property type="entry name" value="HDc"/>
    <property type="match status" value="1"/>
</dbReference>
<dbReference type="InterPro" id="IPR006675">
    <property type="entry name" value="HDIG_dom"/>
</dbReference>
<keyword evidence="2" id="KW-0732">Signal</keyword>
<dbReference type="EMBL" id="DTDV01000014">
    <property type="protein sequence ID" value="HGK23821.1"/>
    <property type="molecule type" value="Genomic_DNA"/>
</dbReference>
<dbReference type="PROSITE" id="PS51831">
    <property type="entry name" value="HD"/>
    <property type="match status" value="1"/>
</dbReference>
<sequence length="650" mass="75943">MRFKDFKIFLFLLLLISLLVSFNANAQNPLKVLIDKDYPPFTYIDEKGNLVGISVEFWNLWSKKTGIKVELFPMEWEKAQESLVKGNFDAIDTIFKTSEREKYLVFSKPIFEITSSIYYRVGMPKIYSPKDLTPYVVGVKKGDAVIELTLKENPHVSFKYFDNYLDIIKSAKKGDISVFIMDDIPANYYLVKYDLVYEFVKGPLITTNYLHVATLKNKGELIDLINRTLDKITKEELAELTERYVVSKKAEKTWFEKNVRYILIFILVLGFFAFLYFTLLSREIRRVRQALEEWIEKFWGFFKDISEISNLNLRDEEFLRKVLDIIIGIISKANYSSIFLKEGNDLKLIATLGHDKNLEGIILGEGNYLGPDKPIIVKDLLNIERKDEKVKEILLKYSKPTKESLIVPLKLDGNIWGYFCLDISKESKESFDESDISLVEQFTNIISVFYGFRNYLKEREIYLTNLITVLIKTLEYYDRYTQGHSERVARYAVKIAERIGLDKERIKKIYWASLVHDIGKIYIPQTLLNKNGKFTEDEYEFVKIHPVKSEEILSQVEELKELARIVRHHHERWDGKGYPDGLSAEEIPLESRIIAVADAFEAMTAERPYKRALTLEEAIEEIERNKGTQFDPRLAEVMIEIIKEEIQKKS</sequence>
<feature type="domain" description="HD-GYP" evidence="4">
    <location>
        <begin position="459"/>
        <end position="650"/>
    </location>
</feature>
<feature type="transmembrane region" description="Helical" evidence="1">
    <location>
        <begin position="261"/>
        <end position="279"/>
    </location>
</feature>
<evidence type="ECO:0000259" key="4">
    <source>
        <dbReference type="PROSITE" id="PS51832"/>
    </source>
</evidence>
<protein>
    <submittedName>
        <fullName evidence="5">Transporter substrate-binding domain-containing protein</fullName>
    </submittedName>
</protein>
<feature type="chain" id="PRO_5031546335" evidence="2">
    <location>
        <begin position="27"/>
        <end position="650"/>
    </location>
</feature>
<dbReference type="SUPFAM" id="SSF55781">
    <property type="entry name" value="GAF domain-like"/>
    <property type="match status" value="1"/>
</dbReference>
<dbReference type="Pfam" id="PF00497">
    <property type="entry name" value="SBP_bac_3"/>
    <property type="match status" value="1"/>
</dbReference>
<comment type="caution">
    <text evidence="5">The sequence shown here is derived from an EMBL/GenBank/DDBJ whole genome shotgun (WGS) entry which is preliminary data.</text>
</comment>
<keyword evidence="1" id="KW-0812">Transmembrane</keyword>
<evidence type="ECO:0000313" key="5">
    <source>
        <dbReference type="EMBL" id="HGK23821.1"/>
    </source>
</evidence>
<dbReference type="AlphaFoldDB" id="A0A7V3ZIV7"/>
<keyword evidence="1" id="KW-0472">Membrane</keyword>
<reference evidence="5" key="1">
    <citation type="journal article" date="2020" name="mSystems">
        <title>Genome- and Community-Level Interaction Insights into Carbon Utilization and Element Cycling Functions of Hydrothermarchaeota in Hydrothermal Sediment.</title>
        <authorList>
            <person name="Zhou Z."/>
            <person name="Liu Y."/>
            <person name="Xu W."/>
            <person name="Pan J."/>
            <person name="Luo Z.H."/>
            <person name="Li M."/>
        </authorList>
    </citation>
    <scope>NUCLEOTIDE SEQUENCE [LARGE SCALE GENOMIC DNA]</scope>
    <source>
        <strain evidence="5">SpSt-70</strain>
    </source>
</reference>
<evidence type="ECO:0000259" key="3">
    <source>
        <dbReference type="PROSITE" id="PS51831"/>
    </source>
</evidence>
<dbReference type="InterPro" id="IPR006674">
    <property type="entry name" value="HD_domain"/>
</dbReference>
<dbReference type="Pfam" id="PF01590">
    <property type="entry name" value="GAF"/>
    <property type="match status" value="1"/>
</dbReference>
<dbReference type="SUPFAM" id="SSF109604">
    <property type="entry name" value="HD-domain/PDEase-like"/>
    <property type="match status" value="1"/>
</dbReference>
<evidence type="ECO:0000256" key="1">
    <source>
        <dbReference type="SAM" id="Phobius"/>
    </source>
</evidence>
<gene>
    <name evidence="5" type="ORF">ENU78_05150</name>
</gene>
<dbReference type="PANTHER" id="PTHR43155:SF8">
    <property type="entry name" value="METAL DEPENDENT PHOSPHOHYDROLASE"/>
    <property type="match status" value="1"/>
</dbReference>
<dbReference type="Pfam" id="PF13487">
    <property type="entry name" value="HD_5"/>
    <property type="match status" value="1"/>
</dbReference>
<dbReference type="NCBIfam" id="TIGR00277">
    <property type="entry name" value="HDIG"/>
    <property type="match status" value="1"/>
</dbReference>
<feature type="signal peptide" evidence="2">
    <location>
        <begin position="1"/>
        <end position="26"/>
    </location>
</feature>
<dbReference type="Gene3D" id="1.10.3210.10">
    <property type="entry name" value="Hypothetical protein af1432"/>
    <property type="match status" value="1"/>
</dbReference>
<dbReference type="PANTHER" id="PTHR43155">
    <property type="entry name" value="CYCLIC DI-GMP PHOSPHODIESTERASE PA4108-RELATED"/>
    <property type="match status" value="1"/>
</dbReference>